<dbReference type="RefSeq" id="XP_031020964.1">
    <property type="nucleotide sequence ID" value="XM_031154929.1"/>
</dbReference>
<protein>
    <submittedName>
        <fullName evidence="2">Uncharacterized protein</fullName>
    </submittedName>
</protein>
<evidence type="ECO:0000256" key="1">
    <source>
        <dbReference type="SAM" id="MobiDB-lite"/>
    </source>
</evidence>
<evidence type="ECO:0000313" key="2">
    <source>
        <dbReference type="EMBL" id="RBR26373.1"/>
    </source>
</evidence>
<proteinExistence type="predicted"/>
<organism evidence="2 3">
    <name type="scientific">Fusarium coffeatum</name>
    <dbReference type="NCBI Taxonomy" id="231269"/>
    <lineage>
        <taxon>Eukaryota</taxon>
        <taxon>Fungi</taxon>
        <taxon>Dikarya</taxon>
        <taxon>Ascomycota</taxon>
        <taxon>Pezizomycotina</taxon>
        <taxon>Sordariomycetes</taxon>
        <taxon>Hypocreomycetidae</taxon>
        <taxon>Hypocreales</taxon>
        <taxon>Nectriaceae</taxon>
        <taxon>Fusarium</taxon>
        <taxon>Fusarium incarnatum-equiseti species complex</taxon>
    </lineage>
</organism>
<feature type="compositionally biased region" description="Basic and acidic residues" evidence="1">
    <location>
        <begin position="403"/>
        <end position="416"/>
    </location>
</feature>
<keyword evidence="3" id="KW-1185">Reference proteome</keyword>
<dbReference type="OrthoDB" id="5102541at2759"/>
<dbReference type="EMBL" id="QKXC01000021">
    <property type="protein sequence ID" value="RBR26373.1"/>
    <property type="molecule type" value="Genomic_DNA"/>
</dbReference>
<dbReference type="AlphaFoldDB" id="A0A366SAL3"/>
<sequence>MDSFSRLPTFVLTNILGQIQSDRDLFNLIRASPQSLAVYVQYLCMVTRQRLTRFLDLDTDDRMLQDALAIINFPPIDEKSPISLPVMSDWLDTLNTRNFNHRHSIDSLYPFFSRLIVFIEDYLAKSLDPFPARACMTLPTIGRFVLSMHFKGKETDIKPVSFGIFPAHTQRRLLQAFIRYELRCKIYDPRVLVHLEETRYEGIVDRLNDRLTLSDFEELYCVFEYVRGMYGAVLAQCKDDIWFPDRPEPGTTVAKRPSNGEYLEPPSAKELGLLFPDDLYFDGAVFSEARKLDIISCLGLDHLSSIIQNLQFDDETLMAIDPKIEELRLQILQSKIYRQRGWIFCRDFPGPQPTLPAMEYITTEHDAVSDWICLEQEKHRRRSQKWQDYWAARSLEDPLDPDTSDKESNPTKRQSEPRVSVSSNIPRFFSGRTVW</sequence>
<dbReference type="Proteomes" id="UP000253153">
    <property type="component" value="Unassembled WGS sequence"/>
</dbReference>
<accession>A0A366SAL3</accession>
<comment type="caution">
    <text evidence="2">The sequence shown here is derived from an EMBL/GenBank/DDBJ whole genome shotgun (WGS) entry which is preliminary data.</text>
</comment>
<name>A0A366SAL3_9HYPO</name>
<reference evidence="2 3" key="1">
    <citation type="submission" date="2018-06" db="EMBL/GenBank/DDBJ databases">
        <title>Fusarium incarnatum-equiseti species complex species 28.</title>
        <authorList>
            <person name="Gardiner D.M."/>
        </authorList>
    </citation>
    <scope>NUCLEOTIDE SEQUENCE [LARGE SCALE GENOMIC DNA]</scope>
    <source>
        <strain evidence="2 3">FIESC_28</strain>
    </source>
</reference>
<evidence type="ECO:0000313" key="3">
    <source>
        <dbReference type="Proteomes" id="UP000253153"/>
    </source>
</evidence>
<feature type="region of interest" description="Disordered" evidence="1">
    <location>
        <begin position="396"/>
        <end position="421"/>
    </location>
</feature>
<gene>
    <name evidence="2" type="ORF">FIESC28_00778</name>
</gene>
<dbReference type="GeneID" id="41990225"/>